<dbReference type="OrthoDB" id="6252479at2759"/>
<gene>
    <name evidence="12" type="ORF">EG68_01011</name>
</gene>
<feature type="domain" description="Cadherin" evidence="11">
    <location>
        <begin position="419"/>
        <end position="549"/>
    </location>
</feature>
<evidence type="ECO:0000256" key="8">
    <source>
        <dbReference type="PROSITE-ProRule" id="PRU00043"/>
    </source>
</evidence>
<dbReference type="PANTHER" id="PTHR24028">
    <property type="entry name" value="CADHERIN-87A"/>
    <property type="match status" value="1"/>
</dbReference>
<evidence type="ECO:0000256" key="10">
    <source>
        <dbReference type="SAM" id="SignalP"/>
    </source>
</evidence>
<keyword evidence="6 9" id="KW-0472">Membrane</keyword>
<dbReference type="InterPro" id="IPR002126">
    <property type="entry name" value="Cadherin-like_dom"/>
</dbReference>
<evidence type="ECO:0000313" key="13">
    <source>
        <dbReference type="Proteomes" id="UP000822476"/>
    </source>
</evidence>
<dbReference type="PRINTS" id="PR00205">
    <property type="entry name" value="CADHERIN"/>
</dbReference>
<dbReference type="Proteomes" id="UP000822476">
    <property type="component" value="Unassembled WGS sequence"/>
</dbReference>
<evidence type="ECO:0000256" key="5">
    <source>
        <dbReference type="ARBA" id="ARBA00022989"/>
    </source>
</evidence>
<dbReference type="InterPro" id="IPR015919">
    <property type="entry name" value="Cadherin-like_sf"/>
</dbReference>
<feature type="domain" description="Cadherin" evidence="11">
    <location>
        <begin position="568"/>
        <end position="670"/>
    </location>
</feature>
<keyword evidence="4 8" id="KW-0106">Calcium</keyword>
<dbReference type="PROSITE" id="PS00232">
    <property type="entry name" value="CADHERIN_1"/>
    <property type="match status" value="2"/>
</dbReference>
<dbReference type="InterPro" id="IPR050174">
    <property type="entry name" value="Protocadherin/Cadherin-CA"/>
</dbReference>
<dbReference type="GO" id="GO:0005886">
    <property type="term" value="C:plasma membrane"/>
    <property type="evidence" value="ECO:0007669"/>
    <property type="project" value="InterPro"/>
</dbReference>
<accession>A0A8S9Z5Z0</accession>
<dbReference type="AlphaFoldDB" id="A0A8S9Z5Z0"/>
<evidence type="ECO:0000256" key="9">
    <source>
        <dbReference type="SAM" id="Phobius"/>
    </source>
</evidence>
<dbReference type="Pfam" id="PF00028">
    <property type="entry name" value="Cadherin"/>
    <property type="match status" value="2"/>
</dbReference>
<name>A0A8S9Z5Z0_9TREM</name>
<dbReference type="PROSITE" id="PS50268">
    <property type="entry name" value="CADHERIN_2"/>
    <property type="match status" value="6"/>
</dbReference>
<dbReference type="SMART" id="SM00112">
    <property type="entry name" value="CA"/>
    <property type="match status" value="7"/>
</dbReference>
<keyword evidence="10" id="KW-0732">Signal</keyword>
<dbReference type="CDD" id="cd11304">
    <property type="entry name" value="Cadherin_repeat"/>
    <property type="match status" value="7"/>
</dbReference>
<feature type="domain" description="Cadherin" evidence="11">
    <location>
        <begin position="264"/>
        <end position="384"/>
    </location>
</feature>
<organism evidence="12 13">
    <name type="scientific">Paragonimus skrjabini miyazakii</name>
    <dbReference type="NCBI Taxonomy" id="59628"/>
    <lineage>
        <taxon>Eukaryota</taxon>
        <taxon>Metazoa</taxon>
        <taxon>Spiralia</taxon>
        <taxon>Lophotrochozoa</taxon>
        <taxon>Platyhelminthes</taxon>
        <taxon>Trematoda</taxon>
        <taxon>Digenea</taxon>
        <taxon>Plagiorchiida</taxon>
        <taxon>Troglotremata</taxon>
        <taxon>Troglotrematidae</taxon>
        <taxon>Paragonimus</taxon>
    </lineage>
</organism>
<evidence type="ECO:0000256" key="6">
    <source>
        <dbReference type="ARBA" id="ARBA00023136"/>
    </source>
</evidence>
<dbReference type="EMBL" id="JTDE01000179">
    <property type="protein sequence ID" value="KAF7262074.1"/>
    <property type="molecule type" value="Genomic_DNA"/>
</dbReference>
<evidence type="ECO:0000256" key="2">
    <source>
        <dbReference type="ARBA" id="ARBA00022692"/>
    </source>
</evidence>
<feature type="domain" description="Cadherin" evidence="11">
    <location>
        <begin position="165"/>
        <end position="263"/>
    </location>
</feature>
<feature type="transmembrane region" description="Helical" evidence="9">
    <location>
        <begin position="984"/>
        <end position="1010"/>
    </location>
</feature>
<comment type="caution">
    <text evidence="12">The sequence shown here is derived from an EMBL/GenBank/DDBJ whole genome shotgun (WGS) entry which is preliminary data.</text>
</comment>
<feature type="domain" description="Cadherin" evidence="11">
    <location>
        <begin position="692"/>
        <end position="811"/>
    </location>
</feature>
<dbReference type="InterPro" id="IPR020894">
    <property type="entry name" value="Cadherin_CS"/>
</dbReference>
<feature type="domain" description="Cadherin" evidence="11">
    <location>
        <begin position="831"/>
        <end position="941"/>
    </location>
</feature>
<evidence type="ECO:0000256" key="4">
    <source>
        <dbReference type="ARBA" id="ARBA00022837"/>
    </source>
</evidence>
<dbReference type="GO" id="GO:0007156">
    <property type="term" value="P:homophilic cell adhesion via plasma membrane adhesion molecules"/>
    <property type="evidence" value="ECO:0007669"/>
    <property type="project" value="InterPro"/>
</dbReference>
<comment type="subcellular location">
    <subcellularLocation>
        <location evidence="1">Membrane</location>
        <topology evidence="1">Single-pass membrane protein</topology>
    </subcellularLocation>
</comment>
<keyword evidence="3" id="KW-0677">Repeat</keyword>
<dbReference type="GO" id="GO:0005509">
    <property type="term" value="F:calcium ion binding"/>
    <property type="evidence" value="ECO:0007669"/>
    <property type="project" value="UniProtKB-UniRule"/>
</dbReference>
<evidence type="ECO:0000313" key="12">
    <source>
        <dbReference type="EMBL" id="KAF7262074.1"/>
    </source>
</evidence>
<keyword evidence="5 9" id="KW-1133">Transmembrane helix</keyword>
<proteinExistence type="predicted"/>
<dbReference type="Gene3D" id="2.60.40.60">
    <property type="entry name" value="Cadherins"/>
    <property type="match status" value="7"/>
</dbReference>
<evidence type="ECO:0000259" key="11">
    <source>
        <dbReference type="PROSITE" id="PS50268"/>
    </source>
</evidence>
<feature type="signal peptide" evidence="10">
    <location>
        <begin position="1"/>
        <end position="15"/>
    </location>
</feature>
<evidence type="ECO:0000256" key="3">
    <source>
        <dbReference type="ARBA" id="ARBA00022737"/>
    </source>
</evidence>
<keyword evidence="2 9" id="KW-0812">Transmembrane</keyword>
<dbReference type="PANTHER" id="PTHR24028:SF146">
    <property type="entry name" value="CADHERIN 96CB, ISOFORM D-RELATED"/>
    <property type="match status" value="1"/>
</dbReference>
<protein>
    <recommendedName>
        <fullName evidence="11">Cadherin domain-containing protein</fullName>
    </recommendedName>
</protein>
<sequence length="1240" mass="139292">MFLVTANLLLSTSTANSMQEVTYRIREHPKPYQLIGNLFQSAGILETVRHVRLDSLESDWLGWFQIDRQTGDLFTRPEATTGLDHEKLCYVTVPTEHLVNPRHTCKINLLAFINKKLLVKITFVVLDINDNPPVFSGSELKVTEKKLMLDETSMPNVTKLQLPRAFDADSGGGQRLFYFMDPTFDNFRLVHLSEQSGIAGEKEELYLLLTKQLDYEKVSAYRFNLTACDNEVIGRVSNDGERHCNSLPIHISIINTNDEKPIFGRKNYSVVIKEINPVHHQILTVKASDADYPPFNQINYHMIPDRRLSHELFLVDKLTGVVTLAKQLPGPGVYHFRIIATNEEIPPLNQSVESTPLKQLTDYSGDVTTVYVHVLDTNDHAPKITLQKSAETRDYLLDIVKPKVQGFIPDDHQSVFLCVTENIKTPVTLAYFLVSDEDTGENAQINCTLLNSGYASNDSSVFSSLRLNMVSKMTIYKSVYRLTLETSIDAETFVPRKHLNLTSQMPHESRIVGFTDFSIICRDNGIPSLSGYVKIYVGVTDVDEFYPEVTITVLSNRTFLSNVKVENHSYTYNISLWEDVAIETVLLRFNITDRDAISLPRLLISSSSNNLKVNETTGELLITNLYDYESQKFDVIRLTIHEMGSNGDQVRATVWIHITLLDINDNYPVFTIPPLETTLLQPSPVYERNEKFDGIRTMTIEEEQPVDIPLGQIFAVDADTHGNGQIIFFLAEVSPVIYKQYGTEQFTNTDGIPEIIISKYGVLWSKHKLDREKTPLIDILVGAHDLGEPRLTTYTSLRITLKDINDHAPIWQFPTQTDFMVKVLKSGLSINSTITRIRATDFDVQQNAHLSYSLMAPSNVSADTDSDISLACYISQKFLAVHSQSGEIKMTNSLSKLPTGFMDVWLVVTDHGAVPRQSISKLVLYLSDSSSQLSENQLPLSYQQPSNWLVTKIRAIKSSNVVDVLDRLTGKSGRGTHLQHNGSLSMFIGAAASSFLLLFFIVCTVVLLGIRRRTLKRVKEKRIECGQNVAEGPDEKSLLREDSFIISDPKPNTSCTPAVTNVQRACDGWTEEGTMKSIVLEKQNFPVVSQNSSVAEIIECSCTENRIGNIIKPYSMMNTNGSLSTAYATSNSAFDLSTSTIPLSIVTISPEIFPVAACVTDMETVHSEMLKFPNLFTSVVPVCRVPPDFIPSNHYEKRRHENPSVFNLKPVLFTKNMNKTECVMSLNVPLQSVARSHEND</sequence>
<feature type="chain" id="PRO_5035925673" description="Cadherin domain-containing protein" evidence="10">
    <location>
        <begin position="16"/>
        <end position="1240"/>
    </location>
</feature>
<keyword evidence="13" id="KW-1185">Reference proteome</keyword>
<dbReference type="SUPFAM" id="SSF49313">
    <property type="entry name" value="Cadherin-like"/>
    <property type="match status" value="6"/>
</dbReference>
<evidence type="ECO:0000256" key="7">
    <source>
        <dbReference type="ARBA" id="ARBA00023180"/>
    </source>
</evidence>
<reference evidence="12" key="1">
    <citation type="submission" date="2019-07" db="EMBL/GenBank/DDBJ databases">
        <title>Annotation for the trematode Paragonimus miyazaki's.</title>
        <authorList>
            <person name="Choi Y.-J."/>
        </authorList>
    </citation>
    <scope>NUCLEOTIDE SEQUENCE</scope>
    <source>
        <strain evidence="12">Japan</strain>
    </source>
</reference>
<evidence type="ECO:0000256" key="1">
    <source>
        <dbReference type="ARBA" id="ARBA00004167"/>
    </source>
</evidence>
<keyword evidence="7" id="KW-0325">Glycoprotein</keyword>